<keyword evidence="3" id="KW-1185">Reference proteome</keyword>
<feature type="region of interest" description="Disordered" evidence="1">
    <location>
        <begin position="1"/>
        <end position="51"/>
    </location>
</feature>
<feature type="compositionally biased region" description="Polar residues" evidence="1">
    <location>
        <begin position="38"/>
        <end position="51"/>
    </location>
</feature>
<name>A0A5N5DKC3_9PEZI</name>
<dbReference type="AlphaFoldDB" id="A0A5N5DKC3"/>
<dbReference type="EMBL" id="VCHE01000012">
    <property type="protein sequence ID" value="KAB2578359.1"/>
    <property type="molecule type" value="Genomic_DNA"/>
</dbReference>
<comment type="caution">
    <text evidence="2">The sequence shown here is derived from an EMBL/GenBank/DDBJ whole genome shotgun (WGS) entry which is preliminary data.</text>
</comment>
<evidence type="ECO:0000256" key="1">
    <source>
        <dbReference type="SAM" id="MobiDB-lite"/>
    </source>
</evidence>
<feature type="compositionally biased region" description="Basic and acidic residues" evidence="1">
    <location>
        <begin position="168"/>
        <end position="179"/>
    </location>
</feature>
<proteinExistence type="predicted"/>
<dbReference type="Proteomes" id="UP000325902">
    <property type="component" value="Unassembled WGS sequence"/>
</dbReference>
<evidence type="ECO:0000313" key="2">
    <source>
        <dbReference type="EMBL" id="KAB2578359.1"/>
    </source>
</evidence>
<feature type="compositionally biased region" description="Basic and acidic residues" evidence="1">
    <location>
        <begin position="190"/>
        <end position="208"/>
    </location>
</feature>
<accession>A0A5N5DKC3</accession>
<feature type="region of interest" description="Disordered" evidence="1">
    <location>
        <begin position="168"/>
        <end position="214"/>
    </location>
</feature>
<reference evidence="2 3" key="1">
    <citation type="journal article" date="2019" name="Sci. Rep.">
        <title>A multi-omics analysis of the grapevine pathogen Lasiodiplodia theobromae reveals that temperature affects the expression of virulence- and pathogenicity-related genes.</title>
        <authorList>
            <person name="Felix C."/>
            <person name="Meneses R."/>
            <person name="Goncalves M.F.M."/>
            <person name="Tilleman L."/>
            <person name="Duarte A.S."/>
            <person name="Jorrin-Novo J.V."/>
            <person name="Van de Peer Y."/>
            <person name="Deforce D."/>
            <person name="Van Nieuwerburgh F."/>
            <person name="Esteves A.C."/>
            <person name="Alves A."/>
        </authorList>
    </citation>
    <scope>NUCLEOTIDE SEQUENCE [LARGE SCALE GENOMIC DNA]</scope>
    <source>
        <strain evidence="2 3">LA-SOL3</strain>
    </source>
</reference>
<protein>
    <submittedName>
        <fullName evidence="2">Uncharacterized protein</fullName>
    </submittedName>
</protein>
<feature type="compositionally biased region" description="Acidic residues" evidence="1">
    <location>
        <begin position="180"/>
        <end position="189"/>
    </location>
</feature>
<organism evidence="2 3">
    <name type="scientific">Lasiodiplodia theobromae</name>
    <dbReference type="NCBI Taxonomy" id="45133"/>
    <lineage>
        <taxon>Eukaryota</taxon>
        <taxon>Fungi</taxon>
        <taxon>Dikarya</taxon>
        <taxon>Ascomycota</taxon>
        <taxon>Pezizomycotina</taxon>
        <taxon>Dothideomycetes</taxon>
        <taxon>Dothideomycetes incertae sedis</taxon>
        <taxon>Botryosphaeriales</taxon>
        <taxon>Botryosphaeriaceae</taxon>
        <taxon>Lasiodiplodia</taxon>
    </lineage>
</organism>
<feature type="compositionally biased region" description="Basic and acidic residues" evidence="1">
    <location>
        <begin position="16"/>
        <end position="34"/>
    </location>
</feature>
<gene>
    <name evidence="2" type="ORF">DBV05_g3084</name>
</gene>
<sequence length="379" mass="42580">MSPKTGHTVIGKASVGHREDLRLDAASKDNDNRKHSQNRSAPTPTNSKNKTVIATTTSRLLSLPPELRQNIFMVLCTSLCPLRLCHTRALSALPETPTHHRANYASTHLSTAEQRAYAQIRGLSIVCSTFQQDLLRVESIWFTRRFALNLGDFAAWVDEAAASFSAQQKKEEAEKKEQQQEEEEEDEKEEEKKKGEEKDSEGTTKVEKTNANSDVLPLAPRRNIHITLLLFDEPFIRDPPPAYRWLVTHILPILFDEDDTATKPSWNGTAPRTGATAYTRAWVTVLRNFSPALAQRLGIRGVDVANMLRMAREDQVDHIPGTTDPVVGNPPLIRVAEGRPAPERMVAYLKAMLVGRLGLSSDRVWMKREDYRGQKGGWI</sequence>
<evidence type="ECO:0000313" key="3">
    <source>
        <dbReference type="Proteomes" id="UP000325902"/>
    </source>
</evidence>